<feature type="domain" description="TonB-dependent receptor plug" evidence="12">
    <location>
        <begin position="71"/>
        <end position="183"/>
    </location>
</feature>
<dbReference type="PANTHER" id="PTHR40980:SF3">
    <property type="entry name" value="TONB-DEPENDENT RECEPTOR-LIKE BETA-BARREL DOMAIN-CONTAINING PROTEIN"/>
    <property type="match status" value="1"/>
</dbReference>
<name>A0A7G9STF4_9GAMM</name>
<dbReference type="InterPro" id="IPR012910">
    <property type="entry name" value="Plug_dom"/>
</dbReference>
<comment type="subcellular location">
    <subcellularLocation>
        <location evidence="1 8">Cell outer membrane</location>
        <topology evidence="1 8">Multi-pass membrane protein</topology>
    </subcellularLocation>
</comment>
<proteinExistence type="inferred from homology"/>
<keyword evidence="3 8" id="KW-1134">Transmembrane beta strand</keyword>
<dbReference type="GO" id="GO:0009279">
    <property type="term" value="C:cell outer membrane"/>
    <property type="evidence" value="ECO:0007669"/>
    <property type="project" value="UniProtKB-SubCell"/>
</dbReference>
<keyword evidence="5 9" id="KW-0798">TonB box</keyword>
<feature type="chain" id="PRO_5028815869" evidence="10">
    <location>
        <begin position="33"/>
        <end position="931"/>
    </location>
</feature>
<reference evidence="13 14" key="1">
    <citation type="submission" date="2020-08" db="EMBL/GenBank/DDBJ databases">
        <title>Genome sequence of Thermomonas carbonis KCTC 42013T.</title>
        <authorList>
            <person name="Hyun D.-W."/>
            <person name="Bae J.-W."/>
        </authorList>
    </citation>
    <scope>NUCLEOTIDE SEQUENCE [LARGE SCALE GENOMIC DNA]</scope>
    <source>
        <strain evidence="13 14">KCTC 42013</strain>
    </source>
</reference>
<dbReference type="Proteomes" id="UP000515804">
    <property type="component" value="Chromosome"/>
</dbReference>
<evidence type="ECO:0000256" key="8">
    <source>
        <dbReference type="PROSITE-ProRule" id="PRU01360"/>
    </source>
</evidence>
<keyword evidence="10" id="KW-0732">Signal</keyword>
<evidence type="ECO:0000259" key="11">
    <source>
        <dbReference type="Pfam" id="PF00593"/>
    </source>
</evidence>
<evidence type="ECO:0000256" key="4">
    <source>
        <dbReference type="ARBA" id="ARBA00022692"/>
    </source>
</evidence>
<keyword evidence="4 8" id="KW-0812">Transmembrane</keyword>
<evidence type="ECO:0000313" key="14">
    <source>
        <dbReference type="Proteomes" id="UP000515804"/>
    </source>
</evidence>
<dbReference type="InterPro" id="IPR010104">
    <property type="entry name" value="TonB_rcpt_bac"/>
</dbReference>
<evidence type="ECO:0000256" key="1">
    <source>
        <dbReference type="ARBA" id="ARBA00004571"/>
    </source>
</evidence>
<dbReference type="AlphaFoldDB" id="A0A7G9STF4"/>
<evidence type="ECO:0000256" key="9">
    <source>
        <dbReference type="RuleBase" id="RU003357"/>
    </source>
</evidence>
<dbReference type="Pfam" id="PF00593">
    <property type="entry name" value="TonB_dep_Rec_b-barrel"/>
    <property type="match status" value="1"/>
</dbReference>
<dbReference type="KEGG" id="tcn:H9L16_06065"/>
<evidence type="ECO:0000313" key="13">
    <source>
        <dbReference type="EMBL" id="QNN71129.1"/>
    </source>
</evidence>
<feature type="signal peptide" evidence="10">
    <location>
        <begin position="1"/>
        <end position="32"/>
    </location>
</feature>
<dbReference type="EMBL" id="CP060719">
    <property type="protein sequence ID" value="QNN71129.1"/>
    <property type="molecule type" value="Genomic_DNA"/>
</dbReference>
<dbReference type="InterPro" id="IPR036942">
    <property type="entry name" value="Beta-barrel_TonB_sf"/>
</dbReference>
<keyword evidence="13" id="KW-0675">Receptor</keyword>
<evidence type="ECO:0000256" key="7">
    <source>
        <dbReference type="ARBA" id="ARBA00023237"/>
    </source>
</evidence>
<evidence type="ECO:0000256" key="3">
    <source>
        <dbReference type="ARBA" id="ARBA00022452"/>
    </source>
</evidence>
<dbReference type="PANTHER" id="PTHR40980">
    <property type="entry name" value="PLUG DOMAIN-CONTAINING PROTEIN"/>
    <property type="match status" value="1"/>
</dbReference>
<dbReference type="Gene3D" id="2.170.130.10">
    <property type="entry name" value="TonB-dependent receptor, plug domain"/>
    <property type="match status" value="1"/>
</dbReference>
<evidence type="ECO:0000256" key="6">
    <source>
        <dbReference type="ARBA" id="ARBA00023136"/>
    </source>
</evidence>
<evidence type="ECO:0000259" key="12">
    <source>
        <dbReference type="Pfam" id="PF07715"/>
    </source>
</evidence>
<dbReference type="InterPro" id="IPR037066">
    <property type="entry name" value="Plug_dom_sf"/>
</dbReference>
<dbReference type="Pfam" id="PF07715">
    <property type="entry name" value="Plug"/>
    <property type="match status" value="1"/>
</dbReference>
<evidence type="ECO:0000256" key="10">
    <source>
        <dbReference type="SAM" id="SignalP"/>
    </source>
</evidence>
<dbReference type="NCBIfam" id="TIGR01782">
    <property type="entry name" value="TonB-Xanth-Caul"/>
    <property type="match status" value="1"/>
</dbReference>
<keyword evidence="7 8" id="KW-0998">Cell outer membrane</keyword>
<dbReference type="InterPro" id="IPR039426">
    <property type="entry name" value="TonB-dep_rcpt-like"/>
</dbReference>
<dbReference type="SUPFAM" id="SSF56935">
    <property type="entry name" value="Porins"/>
    <property type="match status" value="1"/>
</dbReference>
<comment type="similarity">
    <text evidence="8 9">Belongs to the TonB-dependent receptor family.</text>
</comment>
<gene>
    <name evidence="13" type="ORF">H9L16_06065</name>
</gene>
<organism evidence="13 14">
    <name type="scientific">Thermomonas carbonis</name>
    <dbReference type="NCBI Taxonomy" id="1463158"/>
    <lineage>
        <taxon>Bacteria</taxon>
        <taxon>Pseudomonadati</taxon>
        <taxon>Pseudomonadota</taxon>
        <taxon>Gammaproteobacteria</taxon>
        <taxon>Lysobacterales</taxon>
        <taxon>Lysobacteraceae</taxon>
        <taxon>Thermomonas</taxon>
    </lineage>
</organism>
<evidence type="ECO:0000256" key="2">
    <source>
        <dbReference type="ARBA" id="ARBA00022448"/>
    </source>
</evidence>
<dbReference type="InterPro" id="IPR000531">
    <property type="entry name" value="Beta-barrel_TonB"/>
</dbReference>
<keyword evidence="2 8" id="KW-0813">Transport</keyword>
<dbReference type="Gene3D" id="2.40.170.20">
    <property type="entry name" value="TonB-dependent receptor, beta-barrel domain"/>
    <property type="match status" value="1"/>
</dbReference>
<dbReference type="PROSITE" id="PS52016">
    <property type="entry name" value="TONB_DEPENDENT_REC_3"/>
    <property type="match status" value="1"/>
</dbReference>
<feature type="domain" description="TonB-dependent receptor-like beta-barrel" evidence="11">
    <location>
        <begin position="427"/>
        <end position="896"/>
    </location>
</feature>
<keyword evidence="6 8" id="KW-0472">Membrane</keyword>
<evidence type="ECO:0000256" key="5">
    <source>
        <dbReference type="ARBA" id="ARBA00023077"/>
    </source>
</evidence>
<accession>A0A7G9STF4</accession>
<protein>
    <submittedName>
        <fullName evidence="13">TonB-dependent receptor</fullName>
    </submittedName>
</protein>
<dbReference type="RefSeq" id="WP_187553644.1">
    <property type="nucleotide sequence ID" value="NZ_BMZL01000002.1"/>
</dbReference>
<sequence length="931" mass="100387">MRRTTNNRKTPVSILAASIAIALHMVPATALAQDAAAAPQTATDDKVTELDTVQVVSSYRASLEKALDIKRSEKGVVDAIVAQDIGKFPDLNLAESLQRIPGVVIARDAGEGRSITVRGLGPQFTRVRLNGLEAMSSVGSSDGQGGANRGRGFDFNVFASDLFSQLIVRKTASADVEEGSLGATVDLRTGRPFDYDGFTASANLQGSFNDAASTTSPRFAGLVSNSWADGKFGALVSLAYSERQTLDEGTGTVRWAGGTTNGGFSPLSPYQPALASDVYAPRFPRYTLQEHDQKRLGITASLQFKPAPDTLFTLDALYSKIDAVRDEKYIEANGLSASGTTGKRQILVRDGVIENGALVYALMDDVDIRSESRHDEWTTTFKQLSLDGEHRFSDSFRVTGKIGTSKSDHSNPVQATVMMDKLNVDGYSYDYRGNPNLPVFDYGFDPTDPAGWNLSVIRLRQNEVTNSFDTGQLDFEWSLNPSLTLRGGIQAKNYAFGSKERRRTGAETVVPTFSGGTVAVPADMTELASLSGLQGSPNDWVVLNFAKIAETFGILNGTGIFALDNFAASDQAVSEQDRGAYVMGEFNTDLGSIPFSGNVGVRYVRTSQTSFGIATTRVNNVSVLTPTTVESEYSDVLPSMNLVAEIRPDFLVRFGAAKVMSRPPLGSLSPGVTVSVSGSAKTVTAGNPLLEPVRAKTADLGFEWYFDEGAMLGLGLFYKDIESFIQNTRESRPFNTSGLPDDILVGTGASPTDDFQFTVPLNTPGGELTGFEVNYTQPFTFLPGALSNLGMQLNYTYVDSKIQYLLTSGALAQKEDLTGLSKTSWNATLYYEGDRFSGRVSATNRADYLIQVPGSEVGFNSDASGVHGQSGTTVLDASIRYKINDHFEVSLEGSNLTNVAQESWVANPALQLPLEYSKAGRQYLLGLRYKF</sequence>
<dbReference type="CDD" id="cd01347">
    <property type="entry name" value="ligand_gated_channel"/>
    <property type="match status" value="1"/>
</dbReference>
<keyword evidence="14" id="KW-1185">Reference proteome</keyword>